<reference evidence="2 3" key="1">
    <citation type="journal article" date="2018" name="BMC Genomics">
        <title>Whole genome sequencing and function prediction of 133 gut anaerobes isolated from chicken caecum in pure cultures.</title>
        <authorList>
            <person name="Medvecky M."/>
            <person name="Cejkova D."/>
            <person name="Polansky O."/>
            <person name="Karasova D."/>
            <person name="Kubasova T."/>
            <person name="Cizek A."/>
            <person name="Rychlik I."/>
        </authorList>
    </citation>
    <scope>NUCLEOTIDE SEQUENCE [LARGE SCALE GENOMIC DNA]</scope>
    <source>
        <strain evidence="2 3">An13</strain>
    </source>
</reference>
<dbReference type="AlphaFoldDB" id="A0A1Y4SYQ6"/>
<dbReference type="GO" id="GO:0016787">
    <property type="term" value="F:hydrolase activity"/>
    <property type="evidence" value="ECO:0007669"/>
    <property type="project" value="UniProtKB-KW"/>
</dbReference>
<keyword evidence="2" id="KW-0378">Hydrolase</keyword>
<organism evidence="2 3">
    <name type="scientific">Massilimicrobiota timonensis</name>
    <dbReference type="NCBI Taxonomy" id="1776392"/>
    <lineage>
        <taxon>Bacteria</taxon>
        <taxon>Bacillati</taxon>
        <taxon>Bacillota</taxon>
        <taxon>Erysipelotrichia</taxon>
        <taxon>Erysipelotrichales</taxon>
        <taxon>Erysipelotrichaceae</taxon>
        <taxon>Massilimicrobiota</taxon>
    </lineage>
</organism>
<proteinExistence type="predicted"/>
<accession>A0A1Y4SYQ6</accession>
<sequence>MEFHILASGSKGNATFIYDQQCGILIDCGITRKQLLFKLNQLGFQENDITYVFLTHDHYDHNKNIHIFDAGKIYSAKKNIKDLDEYHTLVPYTHRQFGVFDVFTLRTSHDASDPIGFVISNGQEQLLYMTDTGYVSQKNRQFMKNLDYYIIESNHDIEMLMATKRPMFLKNRILNDMGHLNNEYSAHLMCEVIGEKTKEIVLAHLSQEANTEELALATYRQVFQEEQIAFSNIKVASQIDVVSGGNYEN</sequence>
<dbReference type="InterPro" id="IPR001279">
    <property type="entry name" value="Metallo-B-lactamas"/>
</dbReference>
<dbReference type="InterPro" id="IPR052533">
    <property type="entry name" value="WalJ/YycJ-like"/>
</dbReference>
<feature type="domain" description="Metallo-beta-lactamase" evidence="1">
    <location>
        <begin position="24"/>
        <end position="192"/>
    </location>
</feature>
<dbReference type="Pfam" id="PF12706">
    <property type="entry name" value="Lactamase_B_2"/>
    <property type="match status" value="1"/>
</dbReference>
<dbReference type="RefSeq" id="WP_087358012.1">
    <property type="nucleotide sequence ID" value="NZ_AP031415.1"/>
</dbReference>
<dbReference type="Proteomes" id="UP000195305">
    <property type="component" value="Unassembled WGS sequence"/>
</dbReference>
<dbReference type="OrthoDB" id="9781189at2"/>
<evidence type="ECO:0000313" key="3">
    <source>
        <dbReference type="Proteomes" id="UP000195305"/>
    </source>
</evidence>
<keyword evidence="3" id="KW-1185">Reference proteome</keyword>
<dbReference type="SUPFAM" id="SSF56281">
    <property type="entry name" value="Metallo-hydrolase/oxidoreductase"/>
    <property type="match status" value="1"/>
</dbReference>
<dbReference type="EMBL" id="NFLJ01000016">
    <property type="protein sequence ID" value="OUQ34510.1"/>
    <property type="molecule type" value="Genomic_DNA"/>
</dbReference>
<comment type="caution">
    <text evidence="2">The sequence shown here is derived from an EMBL/GenBank/DDBJ whole genome shotgun (WGS) entry which is preliminary data.</text>
</comment>
<protein>
    <submittedName>
        <fullName evidence="2">MBL fold metallo-hydrolase</fullName>
    </submittedName>
</protein>
<dbReference type="PANTHER" id="PTHR47619:SF1">
    <property type="entry name" value="EXODEOXYRIBONUCLEASE WALJ"/>
    <property type="match status" value="1"/>
</dbReference>
<name>A0A1Y4SYQ6_9FIRM</name>
<gene>
    <name evidence="2" type="ORF">B5E75_06825</name>
</gene>
<dbReference type="InterPro" id="IPR036866">
    <property type="entry name" value="RibonucZ/Hydroxyglut_hydro"/>
</dbReference>
<evidence type="ECO:0000259" key="1">
    <source>
        <dbReference type="Pfam" id="PF12706"/>
    </source>
</evidence>
<dbReference type="Gene3D" id="3.60.15.10">
    <property type="entry name" value="Ribonuclease Z/Hydroxyacylglutathione hydrolase-like"/>
    <property type="match status" value="1"/>
</dbReference>
<evidence type="ECO:0000313" key="2">
    <source>
        <dbReference type="EMBL" id="OUQ34510.1"/>
    </source>
</evidence>
<dbReference type="PANTHER" id="PTHR47619">
    <property type="entry name" value="METALLO-HYDROLASE YYCJ-RELATED"/>
    <property type="match status" value="1"/>
</dbReference>